<proteinExistence type="inferred from homology"/>
<evidence type="ECO:0000256" key="6">
    <source>
        <dbReference type="ARBA" id="ARBA00023002"/>
    </source>
</evidence>
<dbReference type="InterPro" id="IPR006311">
    <property type="entry name" value="TAT_signal"/>
</dbReference>
<evidence type="ECO:0000256" key="9">
    <source>
        <dbReference type="ARBA" id="ARBA00023157"/>
    </source>
</evidence>
<feature type="domain" description="Rieske" evidence="16">
    <location>
        <begin position="86"/>
        <end position="165"/>
    </location>
</feature>
<dbReference type="OrthoDB" id="9767869at2"/>
<evidence type="ECO:0000256" key="5">
    <source>
        <dbReference type="ARBA" id="ARBA00022982"/>
    </source>
</evidence>
<accession>A0A235BBQ0</accession>
<evidence type="ECO:0000256" key="1">
    <source>
        <dbReference type="ARBA" id="ARBA00010651"/>
    </source>
</evidence>
<evidence type="ECO:0000256" key="8">
    <source>
        <dbReference type="ARBA" id="ARBA00023014"/>
    </source>
</evidence>
<gene>
    <name evidence="17" type="ORF">CHM34_01505</name>
</gene>
<keyword evidence="6" id="KW-0560">Oxidoreductase</keyword>
<organism evidence="17 18">
    <name type="scientific">Paludifilum halophilum</name>
    <dbReference type="NCBI Taxonomy" id="1642702"/>
    <lineage>
        <taxon>Bacteria</taxon>
        <taxon>Bacillati</taxon>
        <taxon>Bacillota</taxon>
        <taxon>Bacilli</taxon>
        <taxon>Bacillales</taxon>
        <taxon>Thermoactinomycetaceae</taxon>
        <taxon>Paludifilum</taxon>
    </lineage>
</organism>
<dbReference type="PANTHER" id="PTHR10134">
    <property type="entry name" value="CYTOCHROME B-C1 COMPLEX SUBUNIT RIESKE, MITOCHONDRIAL"/>
    <property type="match status" value="1"/>
</dbReference>
<dbReference type="InterPro" id="IPR017941">
    <property type="entry name" value="Rieske_2Fe-2S"/>
</dbReference>
<evidence type="ECO:0000256" key="10">
    <source>
        <dbReference type="ARBA" id="ARBA00055683"/>
    </source>
</evidence>
<dbReference type="Gene3D" id="2.102.10.10">
    <property type="entry name" value="Rieske [2Fe-2S] iron-sulphur domain"/>
    <property type="match status" value="1"/>
</dbReference>
<evidence type="ECO:0000256" key="12">
    <source>
        <dbReference type="ARBA" id="ARBA00067741"/>
    </source>
</evidence>
<dbReference type="PROSITE" id="PS51318">
    <property type="entry name" value="TAT"/>
    <property type="match status" value="1"/>
</dbReference>
<evidence type="ECO:0000256" key="3">
    <source>
        <dbReference type="ARBA" id="ARBA00022714"/>
    </source>
</evidence>
<keyword evidence="15" id="KW-0472">Membrane</keyword>
<evidence type="ECO:0000256" key="14">
    <source>
        <dbReference type="ARBA" id="ARBA00076330"/>
    </source>
</evidence>
<dbReference type="Proteomes" id="UP000215459">
    <property type="component" value="Unassembled WGS sequence"/>
</dbReference>
<dbReference type="AlphaFoldDB" id="A0A235BBQ0"/>
<dbReference type="SUPFAM" id="SSF50022">
    <property type="entry name" value="ISP domain"/>
    <property type="match status" value="1"/>
</dbReference>
<protein>
    <recommendedName>
        <fullName evidence="12">Menaquinol:cytochrome c reductase iron-sulfur subunit</fullName>
    </recommendedName>
    <alternativeName>
        <fullName evidence="14">Cytochrome bc complex, iron-sulfur subunit</fullName>
    </alternativeName>
    <alternativeName>
        <fullName evidence="13">Rieske iron-sulfur protein QcrA</fullName>
    </alternativeName>
</protein>
<keyword evidence="2" id="KW-0813">Transport</keyword>
<evidence type="ECO:0000313" key="18">
    <source>
        <dbReference type="Proteomes" id="UP000215459"/>
    </source>
</evidence>
<evidence type="ECO:0000256" key="2">
    <source>
        <dbReference type="ARBA" id="ARBA00022448"/>
    </source>
</evidence>
<name>A0A235BBQ0_9BACL</name>
<dbReference type="InterPro" id="IPR036922">
    <property type="entry name" value="Rieske_2Fe-2S_sf"/>
</dbReference>
<dbReference type="GO" id="GO:0046872">
    <property type="term" value="F:metal ion binding"/>
    <property type="evidence" value="ECO:0007669"/>
    <property type="project" value="UniProtKB-KW"/>
</dbReference>
<evidence type="ECO:0000313" key="17">
    <source>
        <dbReference type="EMBL" id="OYD09706.1"/>
    </source>
</evidence>
<dbReference type="PROSITE" id="PS51296">
    <property type="entry name" value="RIESKE"/>
    <property type="match status" value="1"/>
</dbReference>
<keyword evidence="18" id="KW-1185">Reference proteome</keyword>
<reference evidence="17 18" key="1">
    <citation type="submission" date="2017-07" db="EMBL/GenBank/DDBJ databases">
        <title>The genome sequence of Paludifilum halophilum highlights mechanisms for microbial adaptation to high salt environemnts.</title>
        <authorList>
            <person name="Belbahri L."/>
        </authorList>
    </citation>
    <scope>NUCLEOTIDE SEQUENCE [LARGE SCALE GENOMIC DNA]</scope>
    <source>
        <strain evidence="17 18">DSM 102817</strain>
    </source>
</reference>
<evidence type="ECO:0000259" key="16">
    <source>
        <dbReference type="PROSITE" id="PS51296"/>
    </source>
</evidence>
<evidence type="ECO:0000256" key="4">
    <source>
        <dbReference type="ARBA" id="ARBA00022723"/>
    </source>
</evidence>
<comment type="caution">
    <text evidence="17">The sequence shown here is derived from an EMBL/GenBank/DDBJ whole genome shotgun (WGS) entry which is preliminary data.</text>
</comment>
<keyword evidence="5" id="KW-0249">Electron transport</keyword>
<evidence type="ECO:0000256" key="7">
    <source>
        <dbReference type="ARBA" id="ARBA00023004"/>
    </source>
</evidence>
<evidence type="ECO:0000256" key="15">
    <source>
        <dbReference type="SAM" id="Phobius"/>
    </source>
</evidence>
<keyword evidence="15" id="KW-0812">Transmembrane</keyword>
<dbReference type="EMBL" id="NOWF01000001">
    <property type="protein sequence ID" value="OYD09706.1"/>
    <property type="molecule type" value="Genomic_DNA"/>
</dbReference>
<dbReference type="CDD" id="cd03467">
    <property type="entry name" value="Rieske"/>
    <property type="match status" value="1"/>
</dbReference>
<keyword evidence="8" id="KW-0411">Iron-sulfur</keyword>
<keyword evidence="7" id="KW-0408">Iron</keyword>
<dbReference type="Pfam" id="PF00355">
    <property type="entry name" value="Rieske"/>
    <property type="match status" value="1"/>
</dbReference>
<comment type="function">
    <text evidence="10">Component of the menaquinol:cytochrome c reductase complex. The Rieske protein is a high potential 2Fe-2S protein.</text>
</comment>
<keyword evidence="4" id="KW-0479">Metal-binding</keyword>
<dbReference type="GO" id="GO:0051537">
    <property type="term" value="F:2 iron, 2 sulfur cluster binding"/>
    <property type="evidence" value="ECO:0007669"/>
    <property type="project" value="UniProtKB-KW"/>
</dbReference>
<keyword evidence="15" id="KW-1133">Transmembrane helix</keyword>
<comment type="subunit">
    <text evidence="11">The main subunits of the menaquinol:cytochrome c complex are a Rieske-type iron-sulfur protein (QcrA), a cytochrome b (QcrB) and a cytochrome c (QcrC).</text>
</comment>
<dbReference type="RefSeq" id="WP_094262806.1">
    <property type="nucleotide sequence ID" value="NZ_NOWF01000001.1"/>
</dbReference>
<comment type="similarity">
    <text evidence="1">Belongs to the Rieske iron-sulfur protein family.</text>
</comment>
<evidence type="ECO:0000256" key="13">
    <source>
        <dbReference type="ARBA" id="ARBA00075320"/>
    </source>
</evidence>
<feature type="transmembrane region" description="Helical" evidence="15">
    <location>
        <begin position="21"/>
        <end position="39"/>
    </location>
</feature>
<dbReference type="InterPro" id="IPR014349">
    <property type="entry name" value="Rieske_Fe-S_prot"/>
</dbReference>
<keyword evidence="9" id="KW-1015">Disulfide bond</keyword>
<evidence type="ECO:0000256" key="11">
    <source>
        <dbReference type="ARBA" id="ARBA00064458"/>
    </source>
</evidence>
<sequence>MSEKQKQPKKPGISRRRFLTYTIASTGGFLASGMLYPMIRFAIDPLLQKGSDTEFVDVGPVNEFGTEPKSVSFNIKRKDGWYEPKGGEPATAWVTKNGDQILALSPVCKHLGCTVKWEGGGKQDHYYCPCHGGLYTKDGTNVPGTPPNEPLDEYESRVEGGRLLLGPVKKGGGA</sequence>
<dbReference type="FunFam" id="2.102.10.10:FF:000006">
    <property type="entry name" value="Menaquinol-cytochrome c reductase, iron-sulfur subunit"/>
    <property type="match status" value="1"/>
</dbReference>
<dbReference type="GO" id="GO:0016705">
    <property type="term" value="F:oxidoreductase activity, acting on paired donors, with incorporation or reduction of molecular oxygen"/>
    <property type="evidence" value="ECO:0007669"/>
    <property type="project" value="UniProtKB-ARBA"/>
</dbReference>
<dbReference type="GO" id="GO:0004497">
    <property type="term" value="F:monooxygenase activity"/>
    <property type="evidence" value="ECO:0007669"/>
    <property type="project" value="UniProtKB-ARBA"/>
</dbReference>
<keyword evidence="3" id="KW-0001">2Fe-2S</keyword>